<feature type="compositionally biased region" description="Basic and acidic residues" evidence="1">
    <location>
        <begin position="65"/>
        <end position="79"/>
    </location>
</feature>
<feature type="region of interest" description="Disordered" evidence="1">
    <location>
        <begin position="1"/>
        <end position="119"/>
    </location>
</feature>
<dbReference type="EMBL" id="JAHCVI010000005">
    <property type="protein sequence ID" value="KAG7285395.1"/>
    <property type="molecule type" value="Genomic_DNA"/>
</dbReference>
<protein>
    <submittedName>
        <fullName evidence="2">Uncharacterized protein</fullName>
    </submittedName>
</protein>
<feature type="region of interest" description="Disordered" evidence="1">
    <location>
        <begin position="339"/>
        <end position="390"/>
    </location>
</feature>
<proteinExistence type="predicted"/>
<evidence type="ECO:0000313" key="2">
    <source>
        <dbReference type="EMBL" id="KAG7285395.1"/>
    </source>
</evidence>
<organism evidence="2 3">
    <name type="scientific">Staphylotrichum longicolle</name>
    <dbReference type="NCBI Taxonomy" id="669026"/>
    <lineage>
        <taxon>Eukaryota</taxon>
        <taxon>Fungi</taxon>
        <taxon>Dikarya</taxon>
        <taxon>Ascomycota</taxon>
        <taxon>Pezizomycotina</taxon>
        <taxon>Sordariomycetes</taxon>
        <taxon>Sordariomycetidae</taxon>
        <taxon>Sordariales</taxon>
        <taxon>Chaetomiaceae</taxon>
        <taxon>Staphylotrichum</taxon>
    </lineage>
</organism>
<sequence>MEATTASSSAPLERSISQQSGTSTRSHRSGVRTRKKLLSQPSSSASSIAPSDKSLTSFPSFSPDSPREERCFFLPRDDDSATVTSSRKTSGQSLSTSERGEGPGQDQGGEHNKQQDRPQPSAIVDHLTSTTPISPARGALFEDAPLTSRKIPGALHHADDKHIERLIARHGAATLVRQIAEDLAQRDAQIAALRRRADERERALRKIVLECGLSSLDLETRLRTLEQEAKANGASRSASGDGLSDLMTDAMAEDVRYPFTTSAFDDATIRASSVPLAAPSDAETTKGSARGWKDYLWGSGTVKRPRQSDGTLQEDLFNPPEEGLREPLAERLALAQPRAQGSLRAGAAAARGGARARSSQQRPRGSMRAPSSSSVTTSGSARAVSAAGGPKALMAMRRPAAPMRPIDVPPRAQVPERWDTMVSTPGGDPVVRHQSYGPVEMDTILPAEAQPPTLTHIYNNHLGADFLTDRFGFIYDQRRKKRQREAAQMAFHAKRAAAQK</sequence>
<feature type="compositionally biased region" description="Polar residues" evidence="1">
    <location>
        <begin position="81"/>
        <end position="97"/>
    </location>
</feature>
<dbReference type="Proteomes" id="UP001197093">
    <property type="component" value="Unassembled WGS sequence"/>
</dbReference>
<feature type="compositionally biased region" description="Basic residues" evidence="1">
    <location>
        <begin position="25"/>
        <end position="37"/>
    </location>
</feature>
<evidence type="ECO:0000313" key="3">
    <source>
        <dbReference type="Proteomes" id="UP001197093"/>
    </source>
</evidence>
<dbReference type="AlphaFoldDB" id="A0AAD4EQI1"/>
<reference evidence="2" key="1">
    <citation type="submission" date="2023-02" db="EMBL/GenBank/DDBJ databases">
        <authorList>
            <person name="Palmer J.M."/>
        </authorList>
    </citation>
    <scope>NUCLEOTIDE SEQUENCE</scope>
    <source>
        <strain evidence="2">FW57</strain>
    </source>
</reference>
<feature type="region of interest" description="Disordered" evidence="1">
    <location>
        <begin position="294"/>
        <end position="322"/>
    </location>
</feature>
<gene>
    <name evidence="2" type="ORF">NEMBOFW57_010022</name>
</gene>
<evidence type="ECO:0000256" key="1">
    <source>
        <dbReference type="SAM" id="MobiDB-lite"/>
    </source>
</evidence>
<feature type="compositionally biased region" description="Low complexity" evidence="1">
    <location>
        <begin position="38"/>
        <end position="55"/>
    </location>
</feature>
<comment type="caution">
    <text evidence="2">The sequence shown here is derived from an EMBL/GenBank/DDBJ whole genome shotgun (WGS) entry which is preliminary data.</text>
</comment>
<feature type="compositionally biased region" description="Polar residues" evidence="1">
    <location>
        <begin position="1"/>
        <end position="24"/>
    </location>
</feature>
<keyword evidence="3" id="KW-1185">Reference proteome</keyword>
<name>A0AAD4EQI1_9PEZI</name>
<accession>A0AAD4EQI1</accession>